<sequence>MVALQLLYQFAPSLVFPVLIVLLFSIIQSLFLFVSHYHFPVYDCELCSTVSVISFPVYLSSLLP</sequence>
<protein>
    <submittedName>
        <fullName evidence="2">Uncharacterized protein</fullName>
    </submittedName>
</protein>
<keyword evidence="1" id="KW-0812">Transmembrane</keyword>
<keyword evidence="1" id="KW-0472">Membrane</keyword>
<accession>A0A0E9XWQ3</accession>
<proteinExistence type="predicted"/>
<evidence type="ECO:0000256" key="1">
    <source>
        <dbReference type="SAM" id="Phobius"/>
    </source>
</evidence>
<name>A0A0E9XWQ3_ANGAN</name>
<dbReference type="AlphaFoldDB" id="A0A0E9XWQ3"/>
<reference evidence="2" key="1">
    <citation type="submission" date="2014-11" db="EMBL/GenBank/DDBJ databases">
        <authorList>
            <person name="Amaro Gonzalez C."/>
        </authorList>
    </citation>
    <scope>NUCLEOTIDE SEQUENCE</scope>
</reference>
<evidence type="ECO:0000313" key="2">
    <source>
        <dbReference type="EMBL" id="JAI06837.1"/>
    </source>
</evidence>
<organism evidence="2">
    <name type="scientific">Anguilla anguilla</name>
    <name type="common">European freshwater eel</name>
    <name type="synonym">Muraena anguilla</name>
    <dbReference type="NCBI Taxonomy" id="7936"/>
    <lineage>
        <taxon>Eukaryota</taxon>
        <taxon>Metazoa</taxon>
        <taxon>Chordata</taxon>
        <taxon>Craniata</taxon>
        <taxon>Vertebrata</taxon>
        <taxon>Euteleostomi</taxon>
        <taxon>Actinopterygii</taxon>
        <taxon>Neopterygii</taxon>
        <taxon>Teleostei</taxon>
        <taxon>Anguilliformes</taxon>
        <taxon>Anguillidae</taxon>
        <taxon>Anguilla</taxon>
    </lineage>
</organism>
<dbReference type="EMBL" id="GBXM01001741">
    <property type="protein sequence ID" value="JAI06837.1"/>
    <property type="molecule type" value="Transcribed_RNA"/>
</dbReference>
<reference evidence="2" key="2">
    <citation type="journal article" date="2015" name="Fish Shellfish Immunol.">
        <title>Early steps in the European eel (Anguilla anguilla)-Vibrio vulnificus interaction in the gills: Role of the RtxA13 toxin.</title>
        <authorList>
            <person name="Callol A."/>
            <person name="Pajuelo D."/>
            <person name="Ebbesson L."/>
            <person name="Teles M."/>
            <person name="MacKenzie S."/>
            <person name="Amaro C."/>
        </authorList>
    </citation>
    <scope>NUCLEOTIDE SEQUENCE</scope>
</reference>
<keyword evidence="1" id="KW-1133">Transmembrane helix</keyword>
<feature type="transmembrane region" description="Helical" evidence="1">
    <location>
        <begin position="14"/>
        <end position="34"/>
    </location>
</feature>